<feature type="non-terminal residue" evidence="2">
    <location>
        <position position="1"/>
    </location>
</feature>
<organism evidence="2 3">
    <name type="scientific">Streptosporangium subroseum</name>
    <dbReference type="NCBI Taxonomy" id="106412"/>
    <lineage>
        <taxon>Bacteria</taxon>
        <taxon>Bacillati</taxon>
        <taxon>Actinomycetota</taxon>
        <taxon>Actinomycetes</taxon>
        <taxon>Streptosporangiales</taxon>
        <taxon>Streptosporangiaceae</taxon>
        <taxon>Streptosporangium</taxon>
    </lineage>
</organism>
<dbReference type="InterPro" id="IPR043504">
    <property type="entry name" value="Peptidase_S1_PA_chymotrypsin"/>
</dbReference>
<name>A0A239PE12_9ACTN</name>
<feature type="region of interest" description="Disordered" evidence="1">
    <location>
        <begin position="77"/>
        <end position="98"/>
    </location>
</feature>
<evidence type="ECO:0000256" key="1">
    <source>
        <dbReference type="SAM" id="MobiDB-lite"/>
    </source>
</evidence>
<dbReference type="Proteomes" id="UP000198282">
    <property type="component" value="Unassembled WGS sequence"/>
</dbReference>
<dbReference type="Gene3D" id="2.40.10.10">
    <property type="entry name" value="Trypsin-like serine proteases"/>
    <property type="match status" value="1"/>
</dbReference>
<gene>
    <name evidence="2" type="ORF">SAMN05216276_11801</name>
</gene>
<accession>A0A239PE12</accession>
<proteinExistence type="predicted"/>
<sequence length="315" mass="34567">YNGEKSEKAETVATFEEYDKLTQKGYVGKVEDVNAADEVGPSYKDAKPVAVETDKWKYEADKSTNVYRVIGDDVYGKKGGRDNHGHDNDRGWGNNSDWKKLSQNEWPAVGSKLETKTISVTKTEYDAYKGLGYKATDGKGNYTITSYFTLKYTKNTKSVKYTIFRYFIKPTTDAGRLGDNVGGQGFTWNQKAGQTVYTFGYPASAHPDGNKAFTGVTPKWCYGKTLATKYVSAADKVEEHVGLKCSMTSGADGAPWLVKYSSAKRLGYVNGVTSLFGDTDKNGRIDVNTSAYFDGETAAVYNKAAAVWSGSIVTK</sequence>
<feature type="compositionally biased region" description="Basic and acidic residues" evidence="1">
    <location>
        <begin position="77"/>
        <end position="90"/>
    </location>
</feature>
<evidence type="ECO:0000313" key="2">
    <source>
        <dbReference type="EMBL" id="SNT65232.1"/>
    </source>
</evidence>
<dbReference type="AlphaFoldDB" id="A0A239PE12"/>
<reference evidence="2 3" key="1">
    <citation type="submission" date="2017-06" db="EMBL/GenBank/DDBJ databases">
        <authorList>
            <person name="Kim H.J."/>
            <person name="Triplett B.A."/>
        </authorList>
    </citation>
    <scope>NUCLEOTIDE SEQUENCE [LARGE SCALE GENOMIC DNA]</scope>
    <source>
        <strain evidence="2 3">CGMCC 4.2132</strain>
    </source>
</reference>
<protein>
    <submittedName>
        <fullName evidence="2">Uncharacterized protein</fullName>
    </submittedName>
</protein>
<dbReference type="EMBL" id="FZOD01000180">
    <property type="protein sequence ID" value="SNT65232.1"/>
    <property type="molecule type" value="Genomic_DNA"/>
</dbReference>
<evidence type="ECO:0000313" key="3">
    <source>
        <dbReference type="Proteomes" id="UP000198282"/>
    </source>
</evidence>
<keyword evidence="3" id="KW-1185">Reference proteome</keyword>